<dbReference type="GO" id="GO:0016747">
    <property type="term" value="F:acyltransferase activity, transferring groups other than amino-acyl groups"/>
    <property type="evidence" value="ECO:0007669"/>
    <property type="project" value="InterPro"/>
</dbReference>
<dbReference type="Gene3D" id="3.40.630.30">
    <property type="match status" value="1"/>
</dbReference>
<dbReference type="InterPro" id="IPR051531">
    <property type="entry name" value="N-acetyltransferase"/>
</dbReference>
<comment type="caution">
    <text evidence="5">The sequence shown here is derived from an EMBL/GenBank/DDBJ whole genome shotgun (WGS) entry which is preliminary data.</text>
</comment>
<keyword evidence="6" id="KW-1185">Reference proteome</keyword>
<comment type="similarity">
    <text evidence="3">Belongs to the acetyltransferase family. RimJ subfamily.</text>
</comment>
<feature type="domain" description="N-acetyltransferase" evidence="4">
    <location>
        <begin position="2"/>
        <end position="163"/>
    </location>
</feature>
<sequence length="163" mass="18623">MMILREFKEDDKAQLVHILNEPEVVKYLSSKIPKPYTMQDAQWWISTGSKIGIVKAIECNGTLIGCIGADRGEFEYQRSAEIGYWIGKDYWRQGVATQAINELIPLIFKTTDIVRLFASVFSKNTASIRVLDKCGLQLEAIHKKAIYKDGKFYDNHVFSLLKT</sequence>
<reference evidence="5 6" key="1">
    <citation type="submission" date="2019-07" db="EMBL/GenBank/DDBJ databases">
        <title>Genomes of sea-ice associated Colwellia species.</title>
        <authorList>
            <person name="Bowman J.P."/>
        </authorList>
    </citation>
    <scope>NUCLEOTIDE SEQUENCE [LARGE SCALE GENOMIC DNA]</scope>
    <source>
        <strain evidence="5 6">ACAM 459</strain>
    </source>
</reference>
<name>A0A5C6Q3P9_9GAMM</name>
<dbReference type="PANTHER" id="PTHR43792">
    <property type="entry name" value="GNAT FAMILY, PUTATIVE (AFU_ORTHOLOGUE AFUA_3G00765)-RELATED-RELATED"/>
    <property type="match status" value="1"/>
</dbReference>
<evidence type="ECO:0000256" key="1">
    <source>
        <dbReference type="ARBA" id="ARBA00022679"/>
    </source>
</evidence>
<keyword evidence="1 5" id="KW-0808">Transferase</keyword>
<evidence type="ECO:0000256" key="2">
    <source>
        <dbReference type="ARBA" id="ARBA00023315"/>
    </source>
</evidence>
<evidence type="ECO:0000313" key="6">
    <source>
        <dbReference type="Proteomes" id="UP000321822"/>
    </source>
</evidence>
<accession>A0A5C6Q3P9</accession>
<dbReference type="PANTHER" id="PTHR43792:SF8">
    <property type="entry name" value="[RIBOSOMAL PROTEIN US5]-ALANINE N-ACETYLTRANSFERASE"/>
    <property type="match status" value="1"/>
</dbReference>
<dbReference type="InterPro" id="IPR016181">
    <property type="entry name" value="Acyl_CoA_acyltransferase"/>
</dbReference>
<proteinExistence type="inferred from homology"/>
<keyword evidence="2" id="KW-0012">Acyltransferase</keyword>
<evidence type="ECO:0000256" key="3">
    <source>
        <dbReference type="ARBA" id="ARBA00038502"/>
    </source>
</evidence>
<dbReference type="CDD" id="cd04301">
    <property type="entry name" value="NAT_SF"/>
    <property type="match status" value="1"/>
</dbReference>
<dbReference type="Proteomes" id="UP000321822">
    <property type="component" value="Unassembled WGS sequence"/>
</dbReference>
<protein>
    <submittedName>
        <fullName evidence="5">GNAT family N-acetyltransferase</fullName>
    </submittedName>
</protein>
<dbReference type="SUPFAM" id="SSF55729">
    <property type="entry name" value="Acyl-CoA N-acyltransferases (Nat)"/>
    <property type="match status" value="1"/>
</dbReference>
<evidence type="ECO:0000313" key="5">
    <source>
        <dbReference type="EMBL" id="TWX63484.1"/>
    </source>
</evidence>
<dbReference type="RefSeq" id="WP_146791959.1">
    <property type="nucleotide sequence ID" value="NZ_VOLT01000021.1"/>
</dbReference>
<evidence type="ECO:0000259" key="4">
    <source>
        <dbReference type="PROSITE" id="PS51186"/>
    </source>
</evidence>
<dbReference type="EMBL" id="VOLT01000021">
    <property type="protein sequence ID" value="TWX63484.1"/>
    <property type="molecule type" value="Genomic_DNA"/>
</dbReference>
<organism evidence="5 6">
    <name type="scientific">Colwellia demingiae</name>
    <dbReference type="NCBI Taxonomy" id="89401"/>
    <lineage>
        <taxon>Bacteria</taxon>
        <taxon>Pseudomonadati</taxon>
        <taxon>Pseudomonadota</taxon>
        <taxon>Gammaproteobacteria</taxon>
        <taxon>Alteromonadales</taxon>
        <taxon>Colwelliaceae</taxon>
        <taxon>Colwellia</taxon>
    </lineage>
</organism>
<dbReference type="Pfam" id="PF13302">
    <property type="entry name" value="Acetyltransf_3"/>
    <property type="match status" value="1"/>
</dbReference>
<gene>
    <name evidence="5" type="ORF">ESZ36_22190</name>
</gene>
<dbReference type="AlphaFoldDB" id="A0A5C6Q3P9"/>
<dbReference type="OrthoDB" id="9801656at2"/>
<dbReference type="PROSITE" id="PS51186">
    <property type="entry name" value="GNAT"/>
    <property type="match status" value="1"/>
</dbReference>
<dbReference type="InterPro" id="IPR000182">
    <property type="entry name" value="GNAT_dom"/>
</dbReference>